<keyword evidence="7" id="KW-0472">Membrane</keyword>
<feature type="domain" description="CcmH/CycL/Ccl2/NrfF N-terminal" evidence="8">
    <location>
        <begin position="26"/>
        <end position="148"/>
    </location>
</feature>
<dbReference type="Gene3D" id="1.10.8.640">
    <property type="entry name" value="Cytochrome C biogenesis protein"/>
    <property type="match status" value="1"/>
</dbReference>
<dbReference type="PANTHER" id="PTHR47870">
    <property type="entry name" value="CYTOCHROME C-TYPE BIOGENESIS PROTEIN CCMH"/>
    <property type="match status" value="1"/>
</dbReference>
<feature type="chain" id="PRO_5022272158" description="Cytochrome c-type biogenesis protein" evidence="7">
    <location>
        <begin position="30"/>
        <end position="156"/>
    </location>
</feature>
<dbReference type="AlphaFoldDB" id="A0A562E7U9"/>
<dbReference type="InterPro" id="IPR038297">
    <property type="entry name" value="CcmH/CycL/NrfF/Ccl2_sf"/>
</dbReference>
<feature type="signal peptide" evidence="7">
    <location>
        <begin position="1"/>
        <end position="29"/>
    </location>
</feature>
<keyword evidence="6 7" id="KW-0408">Iron</keyword>
<keyword evidence="10" id="KW-1185">Reference proteome</keyword>
<organism evidence="9 10">
    <name type="scientific">Pseudoxanthomonas taiwanensis J19</name>
    <dbReference type="NCBI Taxonomy" id="935569"/>
    <lineage>
        <taxon>Bacteria</taxon>
        <taxon>Pseudomonadati</taxon>
        <taxon>Pseudomonadota</taxon>
        <taxon>Gammaproteobacteria</taxon>
        <taxon>Lysobacterales</taxon>
        <taxon>Lysobacteraceae</taxon>
        <taxon>Pseudoxanthomonas</taxon>
    </lineage>
</organism>
<keyword evidence="2 7" id="KW-0349">Heme</keyword>
<dbReference type="Proteomes" id="UP000321583">
    <property type="component" value="Unassembled WGS sequence"/>
</dbReference>
<comment type="similarity">
    <text evidence="1 7">Belongs to the CcmH/CycL/Ccl2/NrfF family.</text>
</comment>
<proteinExistence type="inferred from homology"/>
<dbReference type="GO" id="GO:0017004">
    <property type="term" value="P:cytochrome complex assembly"/>
    <property type="evidence" value="ECO:0007669"/>
    <property type="project" value="UniProtKB-KW"/>
</dbReference>
<feature type="transmembrane region" description="Helical" evidence="7">
    <location>
        <begin position="115"/>
        <end position="136"/>
    </location>
</feature>
<evidence type="ECO:0000256" key="6">
    <source>
        <dbReference type="ARBA" id="ARBA00023004"/>
    </source>
</evidence>
<comment type="caution">
    <text evidence="9">The sequence shown here is derived from an EMBL/GenBank/DDBJ whole genome shotgun (WGS) entry which is preliminary data.</text>
</comment>
<keyword evidence="7" id="KW-0812">Transmembrane</keyword>
<comment type="function">
    <text evidence="7">Possible subunit of a heme lyase.</text>
</comment>
<dbReference type="GO" id="GO:0046872">
    <property type="term" value="F:metal ion binding"/>
    <property type="evidence" value="ECO:0007669"/>
    <property type="project" value="UniProtKB-KW"/>
</dbReference>
<gene>
    <name evidence="9" type="ORF">L613_001000000350</name>
</gene>
<protein>
    <recommendedName>
        <fullName evidence="7">Cytochrome c-type biogenesis protein</fullName>
    </recommendedName>
</protein>
<dbReference type="FunFam" id="1.10.8.640:FF:000001">
    <property type="entry name" value="Cytochrome c-type biogenesis protein"/>
    <property type="match status" value="1"/>
</dbReference>
<evidence type="ECO:0000256" key="5">
    <source>
        <dbReference type="ARBA" id="ARBA00022748"/>
    </source>
</evidence>
<evidence type="ECO:0000256" key="3">
    <source>
        <dbReference type="ARBA" id="ARBA00022723"/>
    </source>
</evidence>
<keyword evidence="5" id="KW-0201">Cytochrome c-type biogenesis</keyword>
<dbReference type="InterPro" id="IPR051263">
    <property type="entry name" value="C-type_cytochrome_biogenesis"/>
</dbReference>
<evidence type="ECO:0000256" key="1">
    <source>
        <dbReference type="ARBA" id="ARBA00010342"/>
    </source>
</evidence>
<dbReference type="EMBL" id="VLJS01000002">
    <property type="protein sequence ID" value="TWH17688.1"/>
    <property type="molecule type" value="Genomic_DNA"/>
</dbReference>
<keyword evidence="3 7" id="KW-0479">Metal-binding</keyword>
<dbReference type="GO" id="GO:0005886">
    <property type="term" value="C:plasma membrane"/>
    <property type="evidence" value="ECO:0007669"/>
    <property type="project" value="TreeGrafter"/>
</dbReference>
<evidence type="ECO:0000259" key="8">
    <source>
        <dbReference type="Pfam" id="PF03918"/>
    </source>
</evidence>
<dbReference type="Pfam" id="PF03918">
    <property type="entry name" value="CcmH"/>
    <property type="match status" value="1"/>
</dbReference>
<keyword evidence="4 7" id="KW-0732">Signal</keyword>
<dbReference type="CDD" id="cd16378">
    <property type="entry name" value="CcmH_N"/>
    <property type="match status" value="1"/>
</dbReference>
<dbReference type="PANTHER" id="PTHR47870:SF1">
    <property type="entry name" value="CYTOCHROME C-TYPE BIOGENESIS PROTEIN CCMH"/>
    <property type="match status" value="1"/>
</dbReference>
<evidence type="ECO:0000256" key="2">
    <source>
        <dbReference type="ARBA" id="ARBA00022617"/>
    </source>
</evidence>
<evidence type="ECO:0000313" key="10">
    <source>
        <dbReference type="Proteomes" id="UP000321583"/>
    </source>
</evidence>
<sequence>MSAMAARAPCLLLAAALALAQAPAAFAQAAGDQAPPGFRDAAEETRFHALTSELRCVMCQNQSLADSNAQIAQDMRREVLALMRQGRSDAQIKQHLVERYGEFVLYRPRVDRHTWLLWFGPGLVLLGGAAVVWSIVRRRAQAAPAREDDDPPEQEW</sequence>
<evidence type="ECO:0000313" key="9">
    <source>
        <dbReference type="EMBL" id="TWH17688.1"/>
    </source>
</evidence>
<evidence type="ECO:0000256" key="4">
    <source>
        <dbReference type="ARBA" id="ARBA00022729"/>
    </source>
</evidence>
<accession>A0A562E7U9</accession>
<reference evidence="9 10" key="1">
    <citation type="submission" date="2019-07" db="EMBL/GenBank/DDBJ databases">
        <title>Genome sequencing of lignin-degrading bacterial isolates.</title>
        <authorList>
            <person name="Gladden J."/>
        </authorList>
    </citation>
    <scope>NUCLEOTIDE SEQUENCE [LARGE SCALE GENOMIC DNA]</scope>
    <source>
        <strain evidence="9 10">J19</strain>
    </source>
</reference>
<dbReference type="InterPro" id="IPR005616">
    <property type="entry name" value="CcmH/CycL/Ccl2/NrfF_N"/>
</dbReference>
<evidence type="ECO:0000256" key="7">
    <source>
        <dbReference type="RuleBase" id="RU364112"/>
    </source>
</evidence>
<keyword evidence="7" id="KW-1133">Transmembrane helix</keyword>
<name>A0A562E7U9_9GAMM</name>